<gene>
    <name evidence="2" type="ORF">H9716_03065</name>
</gene>
<comment type="caution">
    <text evidence="2">The sequence shown here is derived from an EMBL/GenBank/DDBJ whole genome shotgun (WGS) entry which is preliminary data.</text>
</comment>
<accession>A0A9D2L6B7</accession>
<dbReference type="Gene3D" id="3.90.1200.10">
    <property type="match status" value="1"/>
</dbReference>
<name>A0A9D2L6B7_9FIRM</name>
<dbReference type="Proteomes" id="UP000886804">
    <property type="component" value="Unassembled WGS sequence"/>
</dbReference>
<dbReference type="SUPFAM" id="SSF56112">
    <property type="entry name" value="Protein kinase-like (PK-like)"/>
    <property type="match status" value="1"/>
</dbReference>
<proteinExistence type="predicted"/>
<dbReference type="GO" id="GO:0042601">
    <property type="term" value="C:endospore-forming forespore"/>
    <property type="evidence" value="ECO:0007669"/>
    <property type="project" value="TreeGrafter"/>
</dbReference>
<organism evidence="2 3">
    <name type="scientific">Candidatus Enterocloster faecavium</name>
    <dbReference type="NCBI Taxonomy" id="2838560"/>
    <lineage>
        <taxon>Bacteria</taxon>
        <taxon>Bacillati</taxon>
        <taxon>Bacillota</taxon>
        <taxon>Clostridia</taxon>
        <taxon>Lachnospirales</taxon>
        <taxon>Lachnospiraceae</taxon>
        <taxon>Enterocloster</taxon>
    </lineage>
</organism>
<evidence type="ECO:0000313" key="3">
    <source>
        <dbReference type="Proteomes" id="UP000886804"/>
    </source>
</evidence>
<protein>
    <submittedName>
        <fullName evidence="2">Phosphotransferase</fullName>
    </submittedName>
</protein>
<dbReference type="AlphaFoldDB" id="A0A9D2L6B7"/>
<dbReference type="InterPro" id="IPR047175">
    <property type="entry name" value="CotS-like"/>
</dbReference>
<dbReference type="EMBL" id="DWYS01000039">
    <property type="protein sequence ID" value="HJB06827.1"/>
    <property type="molecule type" value="Genomic_DNA"/>
</dbReference>
<sequence>MNDRYMEALEQYEPEAVSVRRGRGAWICETETGWRILKEYRGTVKRLEFENQVLNTILLEPGLQVDHYICNRDGNLLSIAGDGTRYVMKEWYPDRECDLKNPEEVCLAASRLALLHKGLRTVEVREEWNLGSILTEPLNKELKRHNRELLRARNYIRGKRGRTGFELCVIASYPEFYEQARRAAELMEELMAGDQAGAVPLYLCHGDLDQHHLLMGKNHTAVVDFNRMHLGIQMSDLYRFMRKAMEKHGWDVKLGRSVLEAYRSALPVTEEEQKVLYGLFLYPEKYWKQINFYYNTNKAWIPARSTEKILALQEQQEARNHFLKAVFGS</sequence>
<evidence type="ECO:0000313" key="2">
    <source>
        <dbReference type="EMBL" id="HJB06827.1"/>
    </source>
</evidence>
<dbReference type="InterPro" id="IPR011009">
    <property type="entry name" value="Kinase-like_dom_sf"/>
</dbReference>
<dbReference type="PANTHER" id="PTHR39179">
    <property type="entry name" value="SPORE COAT PROTEIN I"/>
    <property type="match status" value="1"/>
</dbReference>
<dbReference type="InterPro" id="IPR002575">
    <property type="entry name" value="Aminoglycoside_PTrfase"/>
</dbReference>
<feature type="domain" description="Aminoglycoside phosphotransferase" evidence="1">
    <location>
        <begin position="174"/>
        <end position="265"/>
    </location>
</feature>
<evidence type="ECO:0000259" key="1">
    <source>
        <dbReference type="Pfam" id="PF01636"/>
    </source>
</evidence>
<reference evidence="2" key="1">
    <citation type="journal article" date="2021" name="PeerJ">
        <title>Extensive microbial diversity within the chicken gut microbiome revealed by metagenomics and culture.</title>
        <authorList>
            <person name="Gilroy R."/>
            <person name="Ravi A."/>
            <person name="Getino M."/>
            <person name="Pursley I."/>
            <person name="Horton D.L."/>
            <person name="Alikhan N.F."/>
            <person name="Baker D."/>
            <person name="Gharbi K."/>
            <person name="Hall N."/>
            <person name="Watson M."/>
            <person name="Adriaenssens E.M."/>
            <person name="Foster-Nyarko E."/>
            <person name="Jarju S."/>
            <person name="Secka A."/>
            <person name="Antonio M."/>
            <person name="Oren A."/>
            <person name="Chaudhuri R.R."/>
            <person name="La Ragione R."/>
            <person name="Hildebrand F."/>
            <person name="Pallen M.J."/>
        </authorList>
    </citation>
    <scope>NUCLEOTIDE SEQUENCE</scope>
    <source>
        <strain evidence="2">CHK188-4685</strain>
    </source>
</reference>
<dbReference type="Gene3D" id="3.30.200.20">
    <property type="entry name" value="Phosphorylase Kinase, domain 1"/>
    <property type="match status" value="1"/>
</dbReference>
<dbReference type="Pfam" id="PF01636">
    <property type="entry name" value="APH"/>
    <property type="match status" value="1"/>
</dbReference>
<reference evidence="2" key="2">
    <citation type="submission" date="2021-04" db="EMBL/GenBank/DDBJ databases">
        <authorList>
            <person name="Gilroy R."/>
        </authorList>
    </citation>
    <scope>NUCLEOTIDE SEQUENCE</scope>
    <source>
        <strain evidence="2">CHK188-4685</strain>
    </source>
</reference>
<dbReference type="PANTHER" id="PTHR39179:SF3">
    <property type="entry name" value="COTS-RELATED PROTEIN"/>
    <property type="match status" value="1"/>
</dbReference>